<dbReference type="AlphaFoldDB" id="A0A4S8KWP7"/>
<gene>
    <name evidence="1" type="ORF">K435DRAFT_940179</name>
</gene>
<accession>A0A4S8KWP7</accession>
<dbReference type="PROSITE" id="PS51257">
    <property type="entry name" value="PROKAR_LIPOPROTEIN"/>
    <property type="match status" value="1"/>
</dbReference>
<keyword evidence="2" id="KW-1185">Reference proteome</keyword>
<evidence type="ECO:0000313" key="2">
    <source>
        <dbReference type="Proteomes" id="UP000297245"/>
    </source>
</evidence>
<protein>
    <submittedName>
        <fullName evidence="1">Uncharacterized protein</fullName>
    </submittedName>
</protein>
<dbReference type="Proteomes" id="UP000297245">
    <property type="component" value="Unassembled WGS sequence"/>
</dbReference>
<dbReference type="EMBL" id="ML179911">
    <property type="protein sequence ID" value="THU80369.1"/>
    <property type="molecule type" value="Genomic_DNA"/>
</dbReference>
<proteinExistence type="predicted"/>
<organism evidence="1 2">
    <name type="scientific">Dendrothele bispora (strain CBS 962.96)</name>
    <dbReference type="NCBI Taxonomy" id="1314807"/>
    <lineage>
        <taxon>Eukaryota</taxon>
        <taxon>Fungi</taxon>
        <taxon>Dikarya</taxon>
        <taxon>Basidiomycota</taxon>
        <taxon>Agaricomycotina</taxon>
        <taxon>Agaricomycetes</taxon>
        <taxon>Agaricomycetidae</taxon>
        <taxon>Agaricales</taxon>
        <taxon>Agaricales incertae sedis</taxon>
        <taxon>Dendrothele</taxon>
    </lineage>
</organism>
<reference evidence="1 2" key="1">
    <citation type="journal article" date="2019" name="Nat. Ecol. Evol.">
        <title>Megaphylogeny resolves global patterns of mushroom evolution.</title>
        <authorList>
            <person name="Varga T."/>
            <person name="Krizsan K."/>
            <person name="Foldi C."/>
            <person name="Dima B."/>
            <person name="Sanchez-Garcia M."/>
            <person name="Sanchez-Ramirez S."/>
            <person name="Szollosi G.J."/>
            <person name="Szarkandi J.G."/>
            <person name="Papp V."/>
            <person name="Albert L."/>
            <person name="Andreopoulos W."/>
            <person name="Angelini C."/>
            <person name="Antonin V."/>
            <person name="Barry K.W."/>
            <person name="Bougher N.L."/>
            <person name="Buchanan P."/>
            <person name="Buyck B."/>
            <person name="Bense V."/>
            <person name="Catcheside P."/>
            <person name="Chovatia M."/>
            <person name="Cooper J."/>
            <person name="Damon W."/>
            <person name="Desjardin D."/>
            <person name="Finy P."/>
            <person name="Geml J."/>
            <person name="Haridas S."/>
            <person name="Hughes K."/>
            <person name="Justo A."/>
            <person name="Karasinski D."/>
            <person name="Kautmanova I."/>
            <person name="Kiss B."/>
            <person name="Kocsube S."/>
            <person name="Kotiranta H."/>
            <person name="LaButti K.M."/>
            <person name="Lechner B.E."/>
            <person name="Liimatainen K."/>
            <person name="Lipzen A."/>
            <person name="Lukacs Z."/>
            <person name="Mihaltcheva S."/>
            <person name="Morgado L.N."/>
            <person name="Niskanen T."/>
            <person name="Noordeloos M.E."/>
            <person name="Ohm R.A."/>
            <person name="Ortiz-Santana B."/>
            <person name="Ovrebo C."/>
            <person name="Racz N."/>
            <person name="Riley R."/>
            <person name="Savchenko A."/>
            <person name="Shiryaev A."/>
            <person name="Soop K."/>
            <person name="Spirin V."/>
            <person name="Szebenyi C."/>
            <person name="Tomsovsky M."/>
            <person name="Tulloss R.E."/>
            <person name="Uehling J."/>
            <person name="Grigoriev I.V."/>
            <person name="Vagvolgyi C."/>
            <person name="Papp T."/>
            <person name="Martin F.M."/>
            <person name="Miettinen O."/>
            <person name="Hibbett D.S."/>
            <person name="Nagy L.G."/>
        </authorList>
    </citation>
    <scope>NUCLEOTIDE SEQUENCE [LARGE SCALE GENOMIC DNA]</scope>
    <source>
        <strain evidence="1 2">CBS 962.96</strain>
    </source>
</reference>
<name>A0A4S8KWP7_DENBC</name>
<sequence length="160" mass="16281">MFQPAKLLTYITATSALGIISGCSAAALSGPGIDMVKARAPSPMSSSSILPLLTARDSIPEVSLGDIPDQCKGSDSCGNQSIYSCNGTDCCANDIVNAAANCFDCAVSAGKIDKGEAQDDMNAGKPVDSHTINAAAGKAVSLGMLSVVYVDFESLDVEPQ</sequence>
<evidence type="ECO:0000313" key="1">
    <source>
        <dbReference type="EMBL" id="THU80369.1"/>
    </source>
</evidence>